<name>E7S0Y6_9BURK</name>
<dbReference type="STRING" id="887898.HMPREF0551_2538"/>
<dbReference type="Gene3D" id="1.20.5.3310">
    <property type="match status" value="1"/>
</dbReference>
<evidence type="ECO:0000256" key="6">
    <source>
        <dbReference type="ARBA" id="ARBA00022927"/>
    </source>
</evidence>
<feature type="region of interest" description="Disordered" evidence="11">
    <location>
        <begin position="45"/>
        <end position="84"/>
    </location>
</feature>
<evidence type="ECO:0000313" key="12">
    <source>
        <dbReference type="EMBL" id="EFV93642.1"/>
    </source>
</evidence>
<keyword evidence="6 10" id="KW-0653">Protein transport</keyword>
<keyword evidence="13" id="KW-1185">Reference proteome</keyword>
<dbReference type="Proteomes" id="UP000011021">
    <property type="component" value="Unassembled WGS sequence"/>
</dbReference>
<evidence type="ECO:0000256" key="8">
    <source>
        <dbReference type="ARBA" id="ARBA00023010"/>
    </source>
</evidence>
<dbReference type="NCBIfam" id="NF002813">
    <property type="entry name" value="PRK02958.1"/>
    <property type="match status" value="1"/>
</dbReference>
<dbReference type="GO" id="GO:0043953">
    <property type="term" value="P:protein transport by the Tat complex"/>
    <property type="evidence" value="ECO:0007669"/>
    <property type="project" value="UniProtKB-UniRule"/>
</dbReference>
<dbReference type="PANTHER" id="PTHR42982">
    <property type="entry name" value="SEC-INDEPENDENT PROTEIN TRANSLOCASE PROTEIN TATA"/>
    <property type="match status" value="1"/>
</dbReference>
<accession>E7S0Y6</accession>
<proteinExistence type="inferred from homology"/>
<dbReference type="NCBIfam" id="TIGR01411">
    <property type="entry name" value="tatAE"/>
    <property type="match status" value="1"/>
</dbReference>
<comment type="subcellular location">
    <subcellularLocation>
        <location evidence="1 10">Cell membrane</location>
        <topology evidence="1 10">Single-pass membrane protein</topology>
    </subcellularLocation>
</comment>
<keyword evidence="8 10" id="KW-0811">Translocation</keyword>
<feature type="transmembrane region" description="Helical" evidence="10">
    <location>
        <begin position="6"/>
        <end position="22"/>
    </location>
</feature>
<keyword evidence="4" id="KW-0997">Cell inner membrane</keyword>
<protein>
    <recommendedName>
        <fullName evidence="10">Sec-independent protein translocase protein TatA</fullName>
    </recommendedName>
</protein>
<dbReference type="EMBL" id="AEQP01000024">
    <property type="protein sequence ID" value="EFV93642.1"/>
    <property type="molecule type" value="Genomic_DNA"/>
</dbReference>
<gene>
    <name evidence="10 12" type="primary">tatA</name>
    <name evidence="12" type="ORF">HMPREF0551_2538</name>
</gene>
<dbReference type="AlphaFoldDB" id="E7S0Y6"/>
<comment type="function">
    <text evidence="10">Part of the twin-arginine translocation (Tat) system that transports large folded proteins containing a characteristic twin-arginine motif in their signal peptide across membranes. TatA could form the protein-conducting channel of the Tat system.</text>
</comment>
<evidence type="ECO:0000313" key="13">
    <source>
        <dbReference type="Proteomes" id="UP000011021"/>
    </source>
</evidence>
<keyword evidence="7 10" id="KW-1133">Transmembrane helix</keyword>
<keyword evidence="2 10" id="KW-0813">Transport</keyword>
<evidence type="ECO:0000256" key="10">
    <source>
        <dbReference type="HAMAP-Rule" id="MF_00236"/>
    </source>
</evidence>
<feature type="compositionally biased region" description="Low complexity" evidence="11">
    <location>
        <begin position="48"/>
        <end position="66"/>
    </location>
</feature>
<dbReference type="InterPro" id="IPR006312">
    <property type="entry name" value="TatA/E"/>
</dbReference>
<dbReference type="RefSeq" id="WP_005675006.1">
    <property type="nucleotide sequence ID" value="NZ_CP146288.1"/>
</dbReference>
<comment type="caution">
    <text evidence="12">The sequence shown here is derived from an EMBL/GenBank/DDBJ whole genome shotgun (WGS) entry which is preliminary data.</text>
</comment>
<evidence type="ECO:0000256" key="5">
    <source>
        <dbReference type="ARBA" id="ARBA00022692"/>
    </source>
</evidence>
<dbReference type="HOGENOM" id="CLU_086034_5_1_4"/>
<evidence type="ECO:0000256" key="9">
    <source>
        <dbReference type="ARBA" id="ARBA00023136"/>
    </source>
</evidence>
<evidence type="ECO:0000256" key="7">
    <source>
        <dbReference type="ARBA" id="ARBA00022989"/>
    </source>
</evidence>
<evidence type="ECO:0000256" key="1">
    <source>
        <dbReference type="ARBA" id="ARBA00004162"/>
    </source>
</evidence>
<keyword evidence="3 10" id="KW-1003">Cell membrane</keyword>
<evidence type="ECO:0000256" key="4">
    <source>
        <dbReference type="ARBA" id="ARBA00022519"/>
    </source>
</evidence>
<dbReference type="InterPro" id="IPR003369">
    <property type="entry name" value="TatA/B/E"/>
</dbReference>
<comment type="subunit">
    <text evidence="10">The Tat system comprises two distinct complexes: a TatABC complex, containing multiple copies of TatA, TatB and TatC subunits, and a separate TatA complex, containing only TatA subunits. Substrates initially bind to the TatABC complex, which probably triggers association of the separate TatA complex to form the active translocon.</text>
</comment>
<dbReference type="Pfam" id="PF02416">
    <property type="entry name" value="TatA_B_E"/>
    <property type="match status" value="1"/>
</dbReference>
<keyword evidence="5 10" id="KW-0812">Transmembrane</keyword>
<dbReference type="HAMAP" id="MF_00236">
    <property type="entry name" value="TatA_E"/>
    <property type="match status" value="1"/>
</dbReference>
<comment type="similarity">
    <text evidence="10">Belongs to the TatA/E family.</text>
</comment>
<organism evidence="12 13">
    <name type="scientific">Lautropia mirabilis ATCC 51599</name>
    <dbReference type="NCBI Taxonomy" id="887898"/>
    <lineage>
        <taxon>Bacteria</taxon>
        <taxon>Pseudomonadati</taxon>
        <taxon>Pseudomonadota</taxon>
        <taxon>Betaproteobacteria</taxon>
        <taxon>Burkholderiales</taxon>
        <taxon>Burkholderiaceae</taxon>
        <taxon>Lautropia</taxon>
    </lineage>
</organism>
<dbReference type="GO" id="GO:0008320">
    <property type="term" value="F:protein transmembrane transporter activity"/>
    <property type="evidence" value="ECO:0007669"/>
    <property type="project" value="UniProtKB-UniRule"/>
</dbReference>
<dbReference type="eggNOG" id="COG1826">
    <property type="taxonomic scope" value="Bacteria"/>
</dbReference>
<keyword evidence="9 10" id="KW-0472">Membrane</keyword>
<evidence type="ECO:0000256" key="2">
    <source>
        <dbReference type="ARBA" id="ARBA00022448"/>
    </source>
</evidence>
<evidence type="ECO:0000256" key="3">
    <source>
        <dbReference type="ARBA" id="ARBA00022475"/>
    </source>
</evidence>
<sequence>MGTMSIWHWLIVLIIVMLLFGTKKIKNIGTDLGAAIKGFKEGVREGTAETPAAGNPPAANPPGVTNSTAQADPNTIDVEAKTKS</sequence>
<evidence type="ECO:0000256" key="11">
    <source>
        <dbReference type="SAM" id="MobiDB-lite"/>
    </source>
</evidence>
<dbReference type="GO" id="GO:0033281">
    <property type="term" value="C:TAT protein transport complex"/>
    <property type="evidence" value="ECO:0007669"/>
    <property type="project" value="UniProtKB-UniRule"/>
</dbReference>
<dbReference type="PANTHER" id="PTHR42982:SF1">
    <property type="entry name" value="SEC-INDEPENDENT PROTEIN TRANSLOCASE PROTEIN TATA"/>
    <property type="match status" value="1"/>
</dbReference>
<reference evidence="12 13" key="1">
    <citation type="submission" date="2010-12" db="EMBL/GenBank/DDBJ databases">
        <authorList>
            <person name="Muzny D."/>
            <person name="Qin X."/>
            <person name="Deng J."/>
            <person name="Jiang H."/>
            <person name="Liu Y."/>
            <person name="Qu J."/>
            <person name="Song X.-Z."/>
            <person name="Zhang L."/>
            <person name="Thornton R."/>
            <person name="Coyle M."/>
            <person name="Francisco L."/>
            <person name="Jackson L."/>
            <person name="Javaid M."/>
            <person name="Korchina V."/>
            <person name="Kovar C."/>
            <person name="Mata R."/>
            <person name="Mathew T."/>
            <person name="Ngo R."/>
            <person name="Nguyen L."/>
            <person name="Nguyen N."/>
            <person name="Okwuonu G."/>
            <person name="Ongeri F."/>
            <person name="Pham C."/>
            <person name="Simmons D."/>
            <person name="Wilczek-Boney K."/>
            <person name="Hale W."/>
            <person name="Jakkamsetti A."/>
            <person name="Pham P."/>
            <person name="Ruth R."/>
            <person name="San Lucas F."/>
            <person name="Warren J."/>
            <person name="Zhang J."/>
            <person name="Zhao Z."/>
            <person name="Zhou C."/>
            <person name="Zhu D."/>
            <person name="Lee S."/>
            <person name="Bess C."/>
            <person name="Blankenburg K."/>
            <person name="Forbes L."/>
            <person name="Fu Q."/>
            <person name="Gubbala S."/>
            <person name="Hirani K."/>
            <person name="Jayaseelan J.C."/>
            <person name="Lara F."/>
            <person name="Munidasa M."/>
            <person name="Palculict T."/>
            <person name="Patil S."/>
            <person name="Pu L.-L."/>
            <person name="Saada N."/>
            <person name="Tang L."/>
            <person name="Weissenberger G."/>
            <person name="Zhu Y."/>
            <person name="Hemphill L."/>
            <person name="Shang Y."/>
            <person name="Youmans B."/>
            <person name="Ayvaz T."/>
            <person name="Ross M."/>
            <person name="Santibanez J."/>
            <person name="Aqrawi P."/>
            <person name="Gross S."/>
            <person name="Joshi V."/>
            <person name="Fowler G."/>
            <person name="Nazareth L."/>
            <person name="Reid J."/>
            <person name="Worley K."/>
            <person name="Petrosino J."/>
            <person name="Highlander S."/>
            <person name="Gibbs R."/>
        </authorList>
    </citation>
    <scope>NUCLEOTIDE SEQUENCE [LARGE SCALE GENOMIC DNA]</scope>
    <source>
        <strain evidence="12 13">ATCC 51599</strain>
    </source>
</reference>